<dbReference type="Proteomes" id="UP000501728">
    <property type="component" value="Chromosome"/>
</dbReference>
<dbReference type="KEGG" id="mphn:HGG64_01300"/>
<evidence type="ECO:0000313" key="2">
    <source>
        <dbReference type="Proteomes" id="UP000501728"/>
    </source>
</evidence>
<reference evidence="1 2" key="1">
    <citation type="submission" date="2020-04" db="EMBL/GenBank/DDBJ databases">
        <title>Novel Mycoplasma species detected in Phocoena phocoena (harbor porpoise) from the USA.</title>
        <authorList>
            <person name="Volokhov D.V."/>
        </authorList>
    </citation>
    <scope>NUCLEOTIDE SEQUENCE [LARGE SCALE GENOMIC DNA]</scope>
    <source>
        <strain evidence="1 2">C264-NAS</strain>
    </source>
</reference>
<keyword evidence="2" id="KW-1185">Reference proteome</keyword>
<accession>A0A858U6J2</accession>
<gene>
    <name evidence="1" type="ORF">HGG64_01300</name>
</gene>
<evidence type="ECO:0000313" key="1">
    <source>
        <dbReference type="EMBL" id="QJG66346.1"/>
    </source>
</evidence>
<dbReference type="AlphaFoldDB" id="A0A858U6J2"/>
<organism evidence="1 2">
    <name type="scientific">Mycoplasma phocoeninasale</name>
    <dbReference type="NCBI Taxonomy" id="2726117"/>
    <lineage>
        <taxon>Bacteria</taxon>
        <taxon>Bacillati</taxon>
        <taxon>Mycoplasmatota</taxon>
        <taxon>Mollicutes</taxon>
        <taxon>Mycoplasmataceae</taxon>
        <taxon>Mycoplasma</taxon>
    </lineage>
</organism>
<dbReference type="RefSeq" id="WP_169580169.1">
    <property type="nucleotide sequence ID" value="NZ_CP051480.1"/>
</dbReference>
<dbReference type="EMBL" id="CP051480">
    <property type="protein sequence ID" value="QJG66346.1"/>
    <property type="molecule type" value="Genomic_DNA"/>
</dbReference>
<name>A0A858U6J2_9MOLU</name>
<proteinExistence type="predicted"/>
<sequence>MKSKDRSIVKKILHVIIWANSKIININKKIDKNFYANSKLTQKVNSQANSLDLKFKHGHAIIAEQLKKLDKSINNNNIYSINSEIERLILRTQKQFEKIIVLLEANIAYTEIFSQHFQADSSSGSDDEWSKWAAEKNEVSKKHHQLLQVNLKSYENLASEFKKILEKSSKK</sequence>
<protein>
    <submittedName>
        <fullName evidence="1">Uncharacterized protein</fullName>
    </submittedName>
</protein>